<dbReference type="InterPro" id="IPR046358">
    <property type="entry name" value="Flagellin_C"/>
</dbReference>
<dbReference type="InterPro" id="IPR013384">
    <property type="entry name" value="Flagell_FlgL"/>
</dbReference>
<dbReference type="Pfam" id="PF00700">
    <property type="entry name" value="Flagellin_C"/>
    <property type="match status" value="1"/>
</dbReference>
<name>A0ABN1K6S3_9BURK</name>
<dbReference type="Pfam" id="PF21158">
    <property type="entry name" value="flgK_1st_1"/>
    <property type="match status" value="1"/>
</dbReference>
<dbReference type="Pfam" id="PF00669">
    <property type="entry name" value="Flagellin_N"/>
    <property type="match status" value="1"/>
</dbReference>
<dbReference type="PANTHER" id="PTHR42792">
    <property type="entry name" value="FLAGELLIN"/>
    <property type="match status" value="1"/>
</dbReference>
<gene>
    <name evidence="8" type="primary">flgL_1</name>
    <name evidence="8" type="ORF">GCM10009107_35320</name>
</gene>
<comment type="caution">
    <text evidence="8">The sequence shown here is derived from an EMBL/GenBank/DDBJ whole genome shotgun (WGS) entry which is preliminary data.</text>
</comment>
<dbReference type="NCBIfam" id="TIGR02550">
    <property type="entry name" value="flagell_flgL"/>
    <property type="match status" value="1"/>
</dbReference>
<evidence type="ECO:0000256" key="4">
    <source>
        <dbReference type="ARBA" id="ARBA00023143"/>
    </source>
</evidence>
<evidence type="ECO:0000313" key="9">
    <source>
        <dbReference type="Proteomes" id="UP001500279"/>
    </source>
</evidence>
<protein>
    <submittedName>
        <fullName evidence="8">Flagellar hook-associated protein FlgL</fullName>
    </submittedName>
</protein>
<keyword evidence="8" id="KW-0969">Cilium</keyword>
<dbReference type="PANTHER" id="PTHR42792:SF1">
    <property type="entry name" value="FLAGELLAR HOOK-ASSOCIATED PROTEIN 3"/>
    <property type="match status" value="1"/>
</dbReference>
<keyword evidence="4" id="KW-0975">Bacterial flagellum</keyword>
<reference evidence="8 9" key="1">
    <citation type="journal article" date="2019" name="Int. J. Syst. Evol. Microbiol.">
        <title>The Global Catalogue of Microorganisms (GCM) 10K type strain sequencing project: providing services to taxonomists for standard genome sequencing and annotation.</title>
        <authorList>
            <consortium name="The Broad Institute Genomics Platform"/>
            <consortium name="The Broad Institute Genome Sequencing Center for Infectious Disease"/>
            <person name="Wu L."/>
            <person name="Ma J."/>
        </authorList>
    </citation>
    <scope>NUCLEOTIDE SEQUENCE [LARGE SCALE GENOMIC DNA]</scope>
    <source>
        <strain evidence="8 9">JCM 15503</strain>
    </source>
</reference>
<evidence type="ECO:0000256" key="3">
    <source>
        <dbReference type="ARBA" id="ARBA00005709"/>
    </source>
</evidence>
<evidence type="ECO:0000259" key="7">
    <source>
        <dbReference type="Pfam" id="PF21158"/>
    </source>
</evidence>
<evidence type="ECO:0000313" key="8">
    <source>
        <dbReference type="EMBL" id="GAA0756619.1"/>
    </source>
</evidence>
<evidence type="ECO:0000259" key="6">
    <source>
        <dbReference type="Pfam" id="PF00700"/>
    </source>
</evidence>
<feature type="domain" description="Flagellin C-terminal" evidence="6">
    <location>
        <begin position="314"/>
        <end position="395"/>
    </location>
</feature>
<keyword evidence="8" id="KW-0282">Flagellum</keyword>
<dbReference type="InterPro" id="IPR001029">
    <property type="entry name" value="Flagellin_N"/>
</dbReference>
<dbReference type="Proteomes" id="UP001500279">
    <property type="component" value="Unassembled WGS sequence"/>
</dbReference>
<keyword evidence="8" id="KW-0966">Cell projection</keyword>
<dbReference type="RefSeq" id="WP_141286410.1">
    <property type="nucleotide sequence ID" value="NZ_BAAAEW010000023.1"/>
</dbReference>
<feature type="domain" description="Flagellin N-terminal" evidence="5">
    <location>
        <begin position="5"/>
        <end position="140"/>
    </location>
</feature>
<evidence type="ECO:0000256" key="1">
    <source>
        <dbReference type="ARBA" id="ARBA00004365"/>
    </source>
</evidence>
<evidence type="ECO:0000256" key="2">
    <source>
        <dbReference type="ARBA" id="ARBA00004613"/>
    </source>
</evidence>
<accession>A0ABN1K6S3</accession>
<keyword evidence="9" id="KW-1185">Reference proteome</keyword>
<dbReference type="Gene3D" id="1.20.1330.10">
    <property type="entry name" value="f41 fragment of flagellin, N-terminal domain"/>
    <property type="match status" value="2"/>
</dbReference>
<organism evidence="8 9">
    <name type="scientific">Ideonella azotifigens</name>
    <dbReference type="NCBI Taxonomy" id="513160"/>
    <lineage>
        <taxon>Bacteria</taxon>
        <taxon>Pseudomonadati</taxon>
        <taxon>Pseudomonadota</taxon>
        <taxon>Betaproteobacteria</taxon>
        <taxon>Burkholderiales</taxon>
        <taxon>Sphaerotilaceae</taxon>
        <taxon>Ideonella</taxon>
    </lineage>
</organism>
<comment type="similarity">
    <text evidence="3">Belongs to the bacterial flagellin family.</text>
</comment>
<evidence type="ECO:0000259" key="5">
    <source>
        <dbReference type="Pfam" id="PF00669"/>
    </source>
</evidence>
<proteinExistence type="inferred from homology"/>
<sequence>MTRITTAYAFSSSVENLQQRQAELVRAQEQMTSGKRVLKASDDPTAAARAERARAMEQRADATTRAIDASRNSMTLTESALSDAGELVQQARELIVAAGNASYSDAERADTANQIAAIRKQLLAVANRGDGTGGYVFSGQGSSQAPFIDQPGGVGYTGSGGATQVASDEQLPLTLDGNETWLAAPTGNGVFTTSSNSASAWIDAGRVTSPAAITGSAYQIQFTVANGATTYSVIKDGSTAVLSDQPYTSGQAIQVDGMALSVSGTPGQGDSFDIQPSTPSASIFSVLDKVVAELKTPSRSAAQTTQTVQSGLRDIDSVANHLQSTRSMTGELLKRIDSVQGRVDDLKLYGKTTESNAEDLDMAQAISDFSNKQTGYSAALQTYASMQKLSLFNYING</sequence>
<feature type="domain" description="Flagellar hook-associated protein 1 D2-like" evidence="7">
    <location>
        <begin position="193"/>
        <end position="276"/>
    </location>
</feature>
<comment type="subcellular location">
    <subcellularLocation>
        <location evidence="1">Bacterial flagellum</location>
    </subcellularLocation>
    <subcellularLocation>
        <location evidence="2">Secreted</location>
    </subcellularLocation>
</comment>
<dbReference type="InterPro" id="IPR049119">
    <property type="entry name" value="FlgK_D2-like"/>
</dbReference>
<dbReference type="SUPFAM" id="SSF64518">
    <property type="entry name" value="Phase 1 flagellin"/>
    <property type="match status" value="1"/>
</dbReference>
<dbReference type="InterPro" id="IPR001492">
    <property type="entry name" value="Flagellin"/>
</dbReference>
<dbReference type="EMBL" id="BAAAEW010000023">
    <property type="protein sequence ID" value="GAA0756619.1"/>
    <property type="molecule type" value="Genomic_DNA"/>
</dbReference>